<dbReference type="Proteomes" id="UP000319825">
    <property type="component" value="Unassembled WGS sequence"/>
</dbReference>
<dbReference type="GO" id="GO:0020037">
    <property type="term" value="F:heme binding"/>
    <property type="evidence" value="ECO:0007669"/>
    <property type="project" value="InterPro"/>
</dbReference>
<dbReference type="Gene3D" id="1.10.630.10">
    <property type="entry name" value="Cytochrome P450"/>
    <property type="match status" value="1"/>
</dbReference>
<dbReference type="PROSITE" id="PS00086">
    <property type="entry name" value="CYTOCHROME_P450"/>
    <property type="match status" value="1"/>
</dbReference>
<dbReference type="PRINTS" id="PR00385">
    <property type="entry name" value="P450"/>
</dbReference>
<accession>A0A562IHU9</accession>
<dbReference type="EMBL" id="VLKE01000001">
    <property type="protein sequence ID" value="TWH70174.1"/>
    <property type="molecule type" value="Genomic_DNA"/>
</dbReference>
<sequence length="389" mass="42143">MVTETYNPLTDDTYVQARAGLAANRATGCPVSEMAPGLMLVTTHEATRQALLDHASLSSAGNFILHTGSEALPSLISQSDPPEHTFLRGVLRPAFQRKAMVNALPWIGELADGLIDRLPAGGPADIVTDLAMPLTSSVIGRLVGIPEADWSYVSRLCLDLSAQVPGDIFAIPTWTELEGYLTRLTIARRTQPAKADDILTRLVTAEDNGRGLTDREVAFHIFQVVVAGLESTAYTIGWTVYHLLVQRARWEELLADGSLIASARNEGLRHCTAIQWVMRKAVADTTIDGVAVPAGSRVVISLESANLDEAEFGSDAAEFDLHRGNSRKHFAFGHGIHLCLGSELSQIEITSILERLLDRMPGLRLADGFTPQDAGGALFRGLRHLPVVW</sequence>
<dbReference type="PANTHER" id="PTHR46696:SF1">
    <property type="entry name" value="CYTOCHROME P450 YJIB-RELATED"/>
    <property type="match status" value="1"/>
</dbReference>
<gene>
    <name evidence="3" type="ORF">JD77_05195</name>
</gene>
<reference evidence="3 4" key="1">
    <citation type="submission" date="2019-07" db="EMBL/GenBank/DDBJ databases">
        <title>R&amp;d 2014.</title>
        <authorList>
            <person name="Klenk H.-P."/>
        </authorList>
    </citation>
    <scope>NUCLEOTIDE SEQUENCE [LARGE SCALE GENOMIC DNA]</scope>
    <source>
        <strain evidence="3 4">DSM 43868</strain>
    </source>
</reference>
<keyword evidence="2" id="KW-0479">Metal-binding</keyword>
<dbReference type="InterPro" id="IPR002397">
    <property type="entry name" value="Cyt_P450_B"/>
</dbReference>
<keyword evidence="2" id="KW-0503">Monooxygenase</keyword>
<comment type="similarity">
    <text evidence="1 2">Belongs to the cytochrome P450 family.</text>
</comment>
<evidence type="ECO:0000313" key="3">
    <source>
        <dbReference type="EMBL" id="TWH70174.1"/>
    </source>
</evidence>
<keyword evidence="4" id="KW-1185">Reference proteome</keyword>
<dbReference type="GO" id="GO:0004497">
    <property type="term" value="F:monooxygenase activity"/>
    <property type="evidence" value="ECO:0007669"/>
    <property type="project" value="UniProtKB-KW"/>
</dbReference>
<keyword evidence="2" id="KW-0560">Oxidoreductase</keyword>
<dbReference type="PANTHER" id="PTHR46696">
    <property type="entry name" value="P450, PUTATIVE (EUROFUNG)-RELATED"/>
    <property type="match status" value="1"/>
</dbReference>
<evidence type="ECO:0000313" key="4">
    <source>
        <dbReference type="Proteomes" id="UP000319825"/>
    </source>
</evidence>
<proteinExistence type="inferred from homology"/>
<dbReference type="PRINTS" id="PR00359">
    <property type="entry name" value="BP450"/>
</dbReference>
<dbReference type="GO" id="GO:0016705">
    <property type="term" value="F:oxidoreductase activity, acting on paired donors, with incorporation or reduction of molecular oxygen"/>
    <property type="evidence" value="ECO:0007669"/>
    <property type="project" value="InterPro"/>
</dbReference>
<comment type="caution">
    <text evidence="3">The sequence shown here is derived from an EMBL/GenBank/DDBJ whole genome shotgun (WGS) entry which is preliminary data.</text>
</comment>
<protein>
    <submittedName>
        <fullName evidence="3">Cytochrome P450 family 142 subfamily A polypeptide 1</fullName>
    </submittedName>
</protein>
<dbReference type="Pfam" id="PF00067">
    <property type="entry name" value="p450"/>
    <property type="match status" value="1"/>
</dbReference>
<name>A0A562IHU9_MICOL</name>
<dbReference type="GO" id="GO:0005506">
    <property type="term" value="F:iron ion binding"/>
    <property type="evidence" value="ECO:0007669"/>
    <property type="project" value="InterPro"/>
</dbReference>
<dbReference type="InterPro" id="IPR036396">
    <property type="entry name" value="Cyt_P450_sf"/>
</dbReference>
<dbReference type="SUPFAM" id="SSF48264">
    <property type="entry name" value="Cytochrome P450"/>
    <property type="match status" value="1"/>
</dbReference>
<evidence type="ECO:0000256" key="2">
    <source>
        <dbReference type="RuleBase" id="RU000461"/>
    </source>
</evidence>
<dbReference type="InterPro" id="IPR017972">
    <property type="entry name" value="Cyt_P450_CS"/>
</dbReference>
<organism evidence="3 4">
    <name type="scientific">Micromonospora olivasterospora</name>
    <dbReference type="NCBI Taxonomy" id="1880"/>
    <lineage>
        <taxon>Bacteria</taxon>
        <taxon>Bacillati</taxon>
        <taxon>Actinomycetota</taxon>
        <taxon>Actinomycetes</taxon>
        <taxon>Micromonosporales</taxon>
        <taxon>Micromonosporaceae</taxon>
        <taxon>Micromonospora</taxon>
    </lineage>
</organism>
<evidence type="ECO:0000256" key="1">
    <source>
        <dbReference type="ARBA" id="ARBA00010617"/>
    </source>
</evidence>
<keyword evidence="2" id="KW-0349">Heme</keyword>
<keyword evidence="2" id="KW-0408">Iron</keyword>
<dbReference type="AlphaFoldDB" id="A0A562IHU9"/>
<dbReference type="InterPro" id="IPR001128">
    <property type="entry name" value="Cyt_P450"/>
</dbReference>